<dbReference type="InterPro" id="IPR051599">
    <property type="entry name" value="Cell_Envelope_Assoc"/>
</dbReference>
<dbReference type="Pfam" id="PF02698">
    <property type="entry name" value="DUF218"/>
    <property type="match status" value="1"/>
</dbReference>
<keyword evidence="3" id="KW-1185">Reference proteome</keyword>
<organism evidence="2 3">
    <name type="scientific">Kineosporia succinea</name>
    <dbReference type="NCBI Taxonomy" id="84632"/>
    <lineage>
        <taxon>Bacteria</taxon>
        <taxon>Bacillati</taxon>
        <taxon>Actinomycetota</taxon>
        <taxon>Actinomycetes</taxon>
        <taxon>Kineosporiales</taxon>
        <taxon>Kineosporiaceae</taxon>
        <taxon>Kineosporia</taxon>
    </lineage>
</organism>
<evidence type="ECO:0000313" key="2">
    <source>
        <dbReference type="EMBL" id="MDP9829510.1"/>
    </source>
</evidence>
<dbReference type="RefSeq" id="WP_307247751.1">
    <property type="nucleotide sequence ID" value="NZ_JAUSQZ010000001.1"/>
</dbReference>
<dbReference type="InterPro" id="IPR014729">
    <property type="entry name" value="Rossmann-like_a/b/a_fold"/>
</dbReference>
<comment type="caution">
    <text evidence="2">The sequence shown here is derived from an EMBL/GenBank/DDBJ whole genome shotgun (WGS) entry which is preliminary data.</text>
</comment>
<accession>A0ABT9P9Y9</accession>
<proteinExistence type="predicted"/>
<dbReference type="EMBL" id="JAUSQZ010000001">
    <property type="protein sequence ID" value="MDP9829510.1"/>
    <property type="molecule type" value="Genomic_DNA"/>
</dbReference>
<evidence type="ECO:0000259" key="1">
    <source>
        <dbReference type="Pfam" id="PF02698"/>
    </source>
</evidence>
<sequence length="207" mass="21909">MSILLTCLVSAPWAWTVLTATGHRHDLADAPAADVVLVLGTAVAPDGLPENRLEGRLATAAELVKSGRARVVLVSGDGNGDSGDEPAAMTSYLTEHLGVDPARVVADPSGLDTYDSCIRARDVYDVRTALVVTQPYHLSRAVTLCRTLGIDTEGVEARCDNCGTALMMVKQAREYVACSKAAWDVITRRDPYVGSPASPEVTDALQS</sequence>
<dbReference type="CDD" id="cd06259">
    <property type="entry name" value="YdcF-like"/>
    <property type="match status" value="1"/>
</dbReference>
<dbReference type="PANTHER" id="PTHR30336:SF6">
    <property type="entry name" value="INTEGRAL MEMBRANE PROTEIN"/>
    <property type="match status" value="1"/>
</dbReference>
<feature type="domain" description="DUF218" evidence="1">
    <location>
        <begin position="34"/>
        <end position="157"/>
    </location>
</feature>
<protein>
    <submittedName>
        <fullName evidence="2">Vancomycin permeability regulator SanA</fullName>
    </submittedName>
</protein>
<dbReference type="PANTHER" id="PTHR30336">
    <property type="entry name" value="INNER MEMBRANE PROTEIN, PROBABLE PERMEASE"/>
    <property type="match status" value="1"/>
</dbReference>
<dbReference type="Gene3D" id="3.40.50.620">
    <property type="entry name" value="HUPs"/>
    <property type="match status" value="1"/>
</dbReference>
<dbReference type="InterPro" id="IPR003848">
    <property type="entry name" value="DUF218"/>
</dbReference>
<evidence type="ECO:0000313" key="3">
    <source>
        <dbReference type="Proteomes" id="UP001235712"/>
    </source>
</evidence>
<reference evidence="2 3" key="1">
    <citation type="submission" date="2023-07" db="EMBL/GenBank/DDBJ databases">
        <title>Sequencing the genomes of 1000 actinobacteria strains.</title>
        <authorList>
            <person name="Klenk H.-P."/>
        </authorList>
    </citation>
    <scope>NUCLEOTIDE SEQUENCE [LARGE SCALE GENOMIC DNA]</scope>
    <source>
        <strain evidence="2 3">DSM 44388</strain>
    </source>
</reference>
<dbReference type="Proteomes" id="UP001235712">
    <property type="component" value="Unassembled WGS sequence"/>
</dbReference>
<name>A0ABT9P9Y9_9ACTN</name>
<gene>
    <name evidence="2" type="ORF">J2S57_005259</name>
</gene>